<protein>
    <recommendedName>
        <fullName evidence="3">Chemotaxis protein CheX</fullName>
    </recommendedName>
</protein>
<dbReference type="Proteomes" id="UP001629230">
    <property type="component" value="Unassembled WGS sequence"/>
</dbReference>
<gene>
    <name evidence="1" type="ORF">PQR57_14460</name>
</gene>
<proteinExistence type="predicted"/>
<dbReference type="EMBL" id="JAQQEZ010000008">
    <property type="protein sequence ID" value="MFM0002218.1"/>
    <property type="molecule type" value="Genomic_DNA"/>
</dbReference>
<name>A0ABW9APT3_9BURK</name>
<accession>A0ABW9APT3</accession>
<comment type="caution">
    <text evidence="1">The sequence shown here is derived from an EMBL/GenBank/DDBJ whole genome shotgun (WGS) entry which is preliminary data.</text>
</comment>
<keyword evidence="2" id="KW-1185">Reference proteome</keyword>
<organism evidence="1 2">
    <name type="scientific">Paraburkholderia dipogonis</name>
    <dbReference type="NCBI Taxonomy" id="1211383"/>
    <lineage>
        <taxon>Bacteria</taxon>
        <taxon>Pseudomonadati</taxon>
        <taxon>Pseudomonadota</taxon>
        <taxon>Betaproteobacteria</taxon>
        <taxon>Burkholderiales</taxon>
        <taxon>Burkholderiaceae</taxon>
        <taxon>Paraburkholderia</taxon>
    </lineage>
</organism>
<dbReference type="RefSeq" id="WP_408177605.1">
    <property type="nucleotide sequence ID" value="NZ_JAQQEZ010000008.1"/>
</dbReference>
<sequence length="180" mass="19846">MISAHAKDSFDRIFRKAAQARLPLDSGELCEIAPIADASVGVSKDTQVVVLTISSIVFRLLLILHFDEDDTTRGYYLKDTADERPFQEVFLEICNLCCGAMNQELLRYFPDLGMSTPYVLNARCLPHLHELKPALLSSYAITLDGSVRLAATVCVCAHASLDFVADTSVVEETSGELELF</sequence>
<evidence type="ECO:0000313" key="1">
    <source>
        <dbReference type="EMBL" id="MFM0002218.1"/>
    </source>
</evidence>
<reference evidence="1 2" key="1">
    <citation type="journal article" date="2024" name="Chem. Sci.">
        <title>Discovery of megapolipeptins by genome mining of a Burkholderiales bacteria collection.</title>
        <authorList>
            <person name="Paulo B.S."/>
            <person name="Recchia M.J.J."/>
            <person name="Lee S."/>
            <person name="Fergusson C.H."/>
            <person name="Romanowski S.B."/>
            <person name="Hernandez A."/>
            <person name="Krull N."/>
            <person name="Liu D.Y."/>
            <person name="Cavanagh H."/>
            <person name="Bos A."/>
            <person name="Gray C.A."/>
            <person name="Murphy B.T."/>
            <person name="Linington R.G."/>
            <person name="Eustaquio A.S."/>
        </authorList>
    </citation>
    <scope>NUCLEOTIDE SEQUENCE [LARGE SCALE GENOMIC DNA]</scope>
    <source>
        <strain evidence="1 2">RL17-350-BIC-A</strain>
    </source>
</reference>
<evidence type="ECO:0008006" key="3">
    <source>
        <dbReference type="Google" id="ProtNLM"/>
    </source>
</evidence>
<evidence type="ECO:0000313" key="2">
    <source>
        <dbReference type="Proteomes" id="UP001629230"/>
    </source>
</evidence>